<feature type="domain" description="RNA polymerase sigma factor 70 region 4 type 2" evidence="8">
    <location>
        <begin position="100"/>
        <end position="152"/>
    </location>
</feature>
<dbReference type="InterPro" id="IPR000838">
    <property type="entry name" value="RNA_pol_sigma70_ECF_CS"/>
</dbReference>
<dbReference type="InterPro" id="IPR036388">
    <property type="entry name" value="WH-like_DNA-bd_sf"/>
</dbReference>
<dbReference type="Pfam" id="PF04542">
    <property type="entry name" value="Sigma70_r2"/>
    <property type="match status" value="1"/>
</dbReference>
<keyword evidence="2 6" id="KW-0805">Transcription regulation</keyword>
<dbReference type="InterPro" id="IPR039425">
    <property type="entry name" value="RNA_pol_sigma-70-like"/>
</dbReference>
<evidence type="ECO:0000256" key="3">
    <source>
        <dbReference type="ARBA" id="ARBA00023082"/>
    </source>
</evidence>
<dbReference type="PROSITE" id="PS01063">
    <property type="entry name" value="SIGMA70_ECF"/>
    <property type="match status" value="1"/>
</dbReference>
<dbReference type="SUPFAM" id="SSF88946">
    <property type="entry name" value="Sigma2 domain of RNA polymerase sigma factors"/>
    <property type="match status" value="1"/>
</dbReference>
<dbReference type="Proteomes" id="UP000520767">
    <property type="component" value="Unassembled WGS sequence"/>
</dbReference>
<dbReference type="AlphaFoldDB" id="A0A7W7QFG8"/>
<dbReference type="NCBIfam" id="TIGR02937">
    <property type="entry name" value="sigma70-ECF"/>
    <property type="match status" value="1"/>
</dbReference>
<dbReference type="Pfam" id="PF08281">
    <property type="entry name" value="Sigma70_r4_2"/>
    <property type="match status" value="1"/>
</dbReference>
<organism evidence="9 10">
    <name type="scientific">Actinophytocola algeriensis</name>
    <dbReference type="NCBI Taxonomy" id="1768010"/>
    <lineage>
        <taxon>Bacteria</taxon>
        <taxon>Bacillati</taxon>
        <taxon>Actinomycetota</taxon>
        <taxon>Actinomycetes</taxon>
        <taxon>Pseudonocardiales</taxon>
        <taxon>Pseudonocardiaceae</taxon>
    </lineage>
</organism>
<keyword evidence="4 6" id="KW-0238">DNA-binding</keyword>
<evidence type="ECO:0000256" key="6">
    <source>
        <dbReference type="RuleBase" id="RU000716"/>
    </source>
</evidence>
<dbReference type="InterPro" id="IPR007627">
    <property type="entry name" value="RNA_pol_sigma70_r2"/>
</dbReference>
<evidence type="ECO:0000256" key="2">
    <source>
        <dbReference type="ARBA" id="ARBA00023015"/>
    </source>
</evidence>
<comment type="caution">
    <text evidence="9">The sequence shown here is derived from an EMBL/GenBank/DDBJ whole genome shotgun (WGS) entry which is preliminary data.</text>
</comment>
<dbReference type="GO" id="GO:0006352">
    <property type="term" value="P:DNA-templated transcription initiation"/>
    <property type="evidence" value="ECO:0007669"/>
    <property type="project" value="InterPro"/>
</dbReference>
<feature type="domain" description="RNA polymerase sigma-70 region 2" evidence="7">
    <location>
        <begin position="10"/>
        <end position="76"/>
    </location>
</feature>
<dbReference type="InterPro" id="IPR014284">
    <property type="entry name" value="RNA_pol_sigma-70_dom"/>
</dbReference>
<dbReference type="GO" id="GO:0003677">
    <property type="term" value="F:DNA binding"/>
    <property type="evidence" value="ECO:0007669"/>
    <property type="project" value="UniProtKB-KW"/>
</dbReference>
<proteinExistence type="inferred from homology"/>
<evidence type="ECO:0000256" key="5">
    <source>
        <dbReference type="ARBA" id="ARBA00023163"/>
    </source>
</evidence>
<evidence type="ECO:0000256" key="1">
    <source>
        <dbReference type="ARBA" id="ARBA00010641"/>
    </source>
</evidence>
<dbReference type="RefSeq" id="WP_184816451.1">
    <property type="nucleotide sequence ID" value="NZ_JACHJQ010000013.1"/>
</dbReference>
<keyword evidence="5 6" id="KW-0804">Transcription</keyword>
<evidence type="ECO:0000256" key="4">
    <source>
        <dbReference type="ARBA" id="ARBA00023125"/>
    </source>
</evidence>
<dbReference type="CDD" id="cd06171">
    <property type="entry name" value="Sigma70_r4"/>
    <property type="match status" value="1"/>
</dbReference>
<reference evidence="9 10" key="1">
    <citation type="submission" date="2020-08" db="EMBL/GenBank/DDBJ databases">
        <title>Genomic Encyclopedia of Type Strains, Phase III (KMG-III): the genomes of soil and plant-associated and newly described type strains.</title>
        <authorList>
            <person name="Whitman W."/>
        </authorList>
    </citation>
    <scope>NUCLEOTIDE SEQUENCE [LARGE SCALE GENOMIC DNA]</scope>
    <source>
        <strain evidence="9 10">CECT 8960</strain>
    </source>
</reference>
<keyword evidence="3 6" id="KW-0731">Sigma factor</keyword>
<dbReference type="PANTHER" id="PTHR43133">
    <property type="entry name" value="RNA POLYMERASE ECF-TYPE SIGMA FACTO"/>
    <property type="match status" value="1"/>
</dbReference>
<protein>
    <recommendedName>
        <fullName evidence="6">RNA polymerase sigma factor</fullName>
    </recommendedName>
</protein>
<dbReference type="InterPro" id="IPR013249">
    <property type="entry name" value="RNA_pol_sigma70_r4_t2"/>
</dbReference>
<dbReference type="Gene3D" id="1.10.10.10">
    <property type="entry name" value="Winged helix-like DNA-binding domain superfamily/Winged helix DNA-binding domain"/>
    <property type="match status" value="1"/>
</dbReference>
<evidence type="ECO:0000259" key="8">
    <source>
        <dbReference type="Pfam" id="PF08281"/>
    </source>
</evidence>
<dbReference type="EMBL" id="JACHJQ010000013">
    <property type="protein sequence ID" value="MBB4912473.1"/>
    <property type="molecule type" value="Genomic_DNA"/>
</dbReference>
<evidence type="ECO:0000259" key="7">
    <source>
        <dbReference type="Pfam" id="PF04542"/>
    </source>
</evidence>
<dbReference type="Gene3D" id="1.10.1740.10">
    <property type="match status" value="1"/>
</dbReference>
<dbReference type="InterPro" id="IPR013324">
    <property type="entry name" value="RNA_pol_sigma_r3/r4-like"/>
</dbReference>
<dbReference type="PANTHER" id="PTHR43133:SF50">
    <property type="entry name" value="ECF RNA POLYMERASE SIGMA FACTOR SIGM"/>
    <property type="match status" value="1"/>
</dbReference>
<sequence>MAEETWFAQLYQGSYRRLVLTAYGMTGDLGAAEEITQEAFAIAYGKRAKVSGTDSPEAWLRTVVVNLARRRYRRKAMLDRILRRHEAEPPPGDEPLSEHLDLHEAIRGLGPEYRAVVVLHYLADLPVDEVAAVLAAPVGTVKSRLSRARAALAERLRTEVDHV</sequence>
<dbReference type="GO" id="GO:0006950">
    <property type="term" value="P:response to stress"/>
    <property type="evidence" value="ECO:0007669"/>
    <property type="project" value="UniProtKB-ARBA"/>
</dbReference>
<evidence type="ECO:0000313" key="10">
    <source>
        <dbReference type="Proteomes" id="UP000520767"/>
    </source>
</evidence>
<comment type="similarity">
    <text evidence="1 6">Belongs to the sigma-70 factor family. ECF subfamily.</text>
</comment>
<name>A0A7W7QFG8_9PSEU</name>
<accession>A0A7W7QFG8</accession>
<keyword evidence="10" id="KW-1185">Reference proteome</keyword>
<dbReference type="InterPro" id="IPR013325">
    <property type="entry name" value="RNA_pol_sigma_r2"/>
</dbReference>
<evidence type="ECO:0000313" key="9">
    <source>
        <dbReference type="EMBL" id="MBB4912473.1"/>
    </source>
</evidence>
<dbReference type="GO" id="GO:0016987">
    <property type="term" value="F:sigma factor activity"/>
    <property type="evidence" value="ECO:0007669"/>
    <property type="project" value="UniProtKB-KW"/>
</dbReference>
<dbReference type="SUPFAM" id="SSF88659">
    <property type="entry name" value="Sigma3 and sigma4 domains of RNA polymerase sigma factors"/>
    <property type="match status" value="1"/>
</dbReference>
<gene>
    <name evidence="9" type="ORF">FHR82_008744</name>
</gene>